<evidence type="ECO:0000313" key="1">
    <source>
        <dbReference type="EMBL" id="AXX98216.1"/>
    </source>
</evidence>
<organism evidence="1 2">
    <name type="scientific">Profundibacter amoris</name>
    <dbReference type="NCBI Taxonomy" id="2171755"/>
    <lineage>
        <taxon>Bacteria</taxon>
        <taxon>Pseudomonadati</taxon>
        <taxon>Pseudomonadota</taxon>
        <taxon>Alphaproteobacteria</taxon>
        <taxon>Rhodobacterales</taxon>
        <taxon>Paracoccaceae</taxon>
        <taxon>Profundibacter</taxon>
    </lineage>
</organism>
<keyword evidence="2" id="KW-1185">Reference proteome</keyword>
<dbReference type="Proteomes" id="UP000261704">
    <property type="component" value="Chromosome"/>
</dbReference>
<gene>
    <name evidence="1" type="ORF">BAR1_09910</name>
</gene>
<protein>
    <submittedName>
        <fullName evidence="1">Uncharacterized protein</fullName>
    </submittedName>
</protein>
<dbReference type="AlphaFoldDB" id="A0A347UH88"/>
<dbReference type="RefSeq" id="WP_118942872.1">
    <property type="nucleotide sequence ID" value="NZ_CP032125.1"/>
</dbReference>
<dbReference type="OrthoDB" id="8367156at2"/>
<name>A0A347UH88_9RHOB</name>
<evidence type="ECO:0000313" key="2">
    <source>
        <dbReference type="Proteomes" id="UP000261704"/>
    </source>
</evidence>
<dbReference type="EMBL" id="CP032125">
    <property type="protein sequence ID" value="AXX98216.1"/>
    <property type="molecule type" value="Genomic_DNA"/>
</dbReference>
<proteinExistence type="predicted"/>
<dbReference type="KEGG" id="pamo:BAR1_09910"/>
<sequence>MTTTNNNEMEIAGKRTVADWNRLNAELSNHPNLWETAFDDFFYSRLKTRYLNPIHLLQFHGENTGEGFSIVSLQCALIEFLQTTRDGANFKNGGGKYEPENNKYEYGSSSKKIFTRFLTGQEPFKSYFDTKVDTKVKPEDFYSYVRCSLLHEARTTGNWRITANSQRSETIKEENGVKFLQRDRFQQDLEAYIWRYKIELLSDTGLQEAFKRKFDALCE</sequence>
<accession>A0A347UH88</accession>
<reference evidence="1 2" key="1">
    <citation type="submission" date="2018-09" db="EMBL/GenBank/DDBJ databases">
        <title>Profundibacter amoris BAR1 gen. nov., sp. nov., a new member of the Roseobacter clade isolated at Lokis Castle Vent Field on the Arctic Mid-Oceanic Ridge.</title>
        <authorList>
            <person name="Le Moine Bauer S."/>
            <person name="Sjoeberg A.G."/>
            <person name="L'Haridon S."/>
            <person name="Stokke R."/>
            <person name="Roalkvam I."/>
            <person name="Steen I.H."/>
            <person name="Dahle H."/>
        </authorList>
    </citation>
    <scope>NUCLEOTIDE SEQUENCE [LARGE SCALE GENOMIC DNA]</scope>
    <source>
        <strain evidence="1 2">BAR1</strain>
    </source>
</reference>